<keyword evidence="1" id="KW-0175">Coiled coil</keyword>
<dbReference type="Gene3D" id="1.20.1600.10">
    <property type="entry name" value="Outer membrane efflux proteins (OEP)"/>
    <property type="match status" value="1"/>
</dbReference>
<protein>
    <submittedName>
        <fullName evidence="3">TolC family protein</fullName>
    </submittedName>
</protein>
<proteinExistence type="predicted"/>
<dbReference type="RefSeq" id="WP_369338913.1">
    <property type="nucleotide sequence ID" value="NZ_JBFYGN010000013.1"/>
</dbReference>
<evidence type="ECO:0000313" key="4">
    <source>
        <dbReference type="Proteomes" id="UP001561046"/>
    </source>
</evidence>
<organism evidence="3 4">
    <name type="scientific">Comamonas guangdongensis</name>
    <dbReference type="NCBI Taxonomy" id="510515"/>
    <lineage>
        <taxon>Bacteria</taxon>
        <taxon>Pseudomonadati</taxon>
        <taxon>Pseudomonadota</taxon>
        <taxon>Betaproteobacteria</taxon>
        <taxon>Burkholderiales</taxon>
        <taxon>Comamonadaceae</taxon>
        <taxon>Comamonas</taxon>
    </lineage>
</organism>
<name>A0ABV3ZVW9_9BURK</name>
<gene>
    <name evidence="3" type="ORF">AB6724_12805</name>
</gene>
<dbReference type="EMBL" id="JBFYGN010000013">
    <property type="protein sequence ID" value="MEX8193717.1"/>
    <property type="molecule type" value="Genomic_DNA"/>
</dbReference>
<keyword evidence="2" id="KW-0732">Signal</keyword>
<feature type="signal peptide" evidence="2">
    <location>
        <begin position="1"/>
        <end position="20"/>
    </location>
</feature>
<accession>A0ABV3ZVW9</accession>
<evidence type="ECO:0000256" key="2">
    <source>
        <dbReference type="SAM" id="SignalP"/>
    </source>
</evidence>
<reference evidence="3 4" key="1">
    <citation type="journal article" date="2013" name="Int. J. Syst. Evol. Microbiol.">
        <title>Comamonas guangdongensis sp. nov., isolated from subterranean forest sediment, and emended description of the genus Comamonas.</title>
        <authorList>
            <person name="Zhang J."/>
            <person name="Wang Y."/>
            <person name="Zhou S."/>
            <person name="Wu C."/>
            <person name="He J."/>
            <person name="Li F."/>
        </authorList>
    </citation>
    <scope>NUCLEOTIDE SEQUENCE [LARGE SCALE GENOMIC DNA]</scope>
    <source>
        <strain evidence="3 4">CCTCC AB2011133</strain>
    </source>
</reference>
<keyword evidence="4" id="KW-1185">Reference proteome</keyword>
<evidence type="ECO:0000256" key="1">
    <source>
        <dbReference type="SAM" id="Coils"/>
    </source>
</evidence>
<comment type="caution">
    <text evidence="3">The sequence shown here is derived from an EMBL/GenBank/DDBJ whole genome shotgun (WGS) entry which is preliminary data.</text>
</comment>
<dbReference type="SUPFAM" id="SSF56954">
    <property type="entry name" value="Outer membrane efflux proteins (OEP)"/>
    <property type="match status" value="1"/>
</dbReference>
<feature type="chain" id="PRO_5046083098" evidence="2">
    <location>
        <begin position="21"/>
        <end position="414"/>
    </location>
</feature>
<evidence type="ECO:0000313" key="3">
    <source>
        <dbReference type="EMBL" id="MEX8193717.1"/>
    </source>
</evidence>
<dbReference type="Proteomes" id="UP001561046">
    <property type="component" value="Unassembled WGS sequence"/>
</dbReference>
<feature type="coiled-coil region" evidence="1">
    <location>
        <begin position="142"/>
        <end position="189"/>
    </location>
</feature>
<sequence>MKPLLPAWGATLLLAGAAQAQSYLPPEAAVRAAVEQSPTVQAADAARRGTQARADGLRTGPHETVVRAIGQRRWVRDGSGQRFGEGQIAIERPLRLWGKSEADAELADATLATGRVAAQDARHETARQLLALWFATLRAAQARQAAQDNASAAAELARITERRLRAGDAARLEAELAAAEQARMQAALAAAEATETAALVELQARFPGLCPQRCAPAEAPAALPEPPAASVAQMRAHYIEHSHEYLLAQAEEALALRQARRIDLERHPDPTVGVFATSERGGAERLAGVSLSLPLGSVHRETQAAAALADADAALSRRLAAERRLGAEFDVLWSQLGGKRAAALAQARAAALQRSAADRALRAYRAGESGLSELLAVRRVLADALLAERLARSEALESHSRLRLDLHELWDFDD</sequence>